<proteinExistence type="predicted"/>
<dbReference type="EMBL" id="CP134537">
    <property type="protein sequence ID" value="WNH09136.1"/>
    <property type="molecule type" value="Genomic_DNA"/>
</dbReference>
<dbReference type="InterPro" id="IPR012334">
    <property type="entry name" value="Pectin_lyas_fold"/>
</dbReference>
<name>A0ABY9XTK6_9FLAO</name>
<evidence type="ECO:0000313" key="2">
    <source>
        <dbReference type="Proteomes" id="UP001302806"/>
    </source>
</evidence>
<organism evidence="1 2">
    <name type="scientific">Thalassobellus suaedae</name>
    <dbReference type="NCBI Taxonomy" id="3074124"/>
    <lineage>
        <taxon>Bacteria</taxon>
        <taxon>Pseudomonadati</taxon>
        <taxon>Bacteroidota</taxon>
        <taxon>Flavobacteriia</taxon>
        <taxon>Flavobacteriales</taxon>
        <taxon>Flavobacteriaceae</taxon>
        <taxon>Thalassobellus</taxon>
    </lineage>
</organism>
<dbReference type="SUPFAM" id="SSF51126">
    <property type="entry name" value="Pectin lyase-like"/>
    <property type="match status" value="1"/>
</dbReference>
<gene>
    <name evidence="1" type="ORF">RHP51_19310</name>
</gene>
<dbReference type="Gene3D" id="2.160.20.10">
    <property type="entry name" value="Single-stranded right-handed beta-helix, Pectin lyase-like"/>
    <property type="match status" value="1"/>
</dbReference>
<dbReference type="Proteomes" id="UP001302806">
    <property type="component" value="Chromosome"/>
</dbReference>
<dbReference type="RefSeq" id="WP_415865660.1">
    <property type="nucleotide sequence ID" value="NZ_CP134537.1"/>
</dbReference>
<protein>
    <submittedName>
        <fullName evidence="1">Uncharacterized protein</fullName>
    </submittedName>
</protein>
<evidence type="ECO:0000313" key="1">
    <source>
        <dbReference type="EMBL" id="WNH09136.1"/>
    </source>
</evidence>
<reference evidence="1 2" key="1">
    <citation type="submission" date="2023-09" db="EMBL/GenBank/DDBJ databases">
        <title>Thalassobella suaedae gen. nov., sp. nov., a marine bacterium of the family Flavobacteriaceae isolated from a halophyte Suaeda japonica.</title>
        <authorList>
            <person name="Lee S.Y."/>
            <person name="Hwang C.Y."/>
        </authorList>
    </citation>
    <scope>NUCLEOTIDE SEQUENCE [LARGE SCALE GENOMIC DNA]</scope>
    <source>
        <strain evidence="1 2">HL-DH14</strain>
    </source>
</reference>
<sequence>MHLEDGALIVFSDDFDDYPIVKTSFEGLNTVRCISPINANNVENIAITGTMVLLMAAVMHGVL</sequence>
<accession>A0ABY9XTK6</accession>
<dbReference type="InterPro" id="IPR011050">
    <property type="entry name" value="Pectin_lyase_fold/virulence"/>
</dbReference>